<accession>A0A382VHA8</accession>
<sequence>MNISKLGLTIIVVVVLVLVVINRLL</sequence>
<reference evidence="2" key="1">
    <citation type="submission" date="2018-05" db="EMBL/GenBank/DDBJ databases">
        <authorList>
            <person name="Lanie J.A."/>
            <person name="Ng W.-L."/>
            <person name="Kazmierczak K.M."/>
            <person name="Andrzejewski T.M."/>
            <person name="Davidsen T.M."/>
            <person name="Wayne K.J."/>
            <person name="Tettelin H."/>
            <person name="Glass J.I."/>
            <person name="Rusch D."/>
            <person name="Podicherti R."/>
            <person name="Tsui H.-C.T."/>
            <person name="Winkler M.E."/>
        </authorList>
    </citation>
    <scope>NUCLEOTIDE SEQUENCE</scope>
</reference>
<organism evidence="2">
    <name type="scientific">marine metagenome</name>
    <dbReference type="NCBI Taxonomy" id="408172"/>
    <lineage>
        <taxon>unclassified sequences</taxon>
        <taxon>metagenomes</taxon>
        <taxon>ecological metagenomes</taxon>
    </lineage>
</organism>
<feature type="transmembrane region" description="Helical" evidence="1">
    <location>
        <begin position="6"/>
        <end position="24"/>
    </location>
</feature>
<proteinExistence type="predicted"/>
<keyword evidence="1" id="KW-0472">Membrane</keyword>
<keyword evidence="1" id="KW-0812">Transmembrane</keyword>
<evidence type="ECO:0000256" key="1">
    <source>
        <dbReference type="SAM" id="Phobius"/>
    </source>
</evidence>
<protein>
    <submittedName>
        <fullName evidence="2">Uncharacterized protein</fullName>
    </submittedName>
</protein>
<dbReference type="EMBL" id="UINC01151967">
    <property type="protein sequence ID" value="SVD45879.1"/>
    <property type="molecule type" value="Genomic_DNA"/>
</dbReference>
<dbReference type="AlphaFoldDB" id="A0A382VHA8"/>
<gene>
    <name evidence="2" type="ORF">METZ01_LOCUS398733</name>
</gene>
<evidence type="ECO:0000313" key="2">
    <source>
        <dbReference type="EMBL" id="SVD45879.1"/>
    </source>
</evidence>
<name>A0A382VHA8_9ZZZZ</name>
<keyword evidence="1" id="KW-1133">Transmembrane helix</keyword>